<evidence type="ECO:0000313" key="19">
    <source>
        <dbReference type="EMBL" id="ATZ70799.1"/>
    </source>
</evidence>
<evidence type="ECO:0000256" key="15">
    <source>
        <dbReference type="ARBA" id="ARBA00023136"/>
    </source>
</evidence>
<evidence type="ECO:0000256" key="17">
    <source>
        <dbReference type="RuleBase" id="RU003403"/>
    </source>
</evidence>
<organism evidence="19">
    <name type="scientific">Conus diminutus</name>
    <dbReference type="NCBI Taxonomy" id="289026"/>
    <lineage>
        <taxon>Eukaryota</taxon>
        <taxon>Metazoa</taxon>
        <taxon>Spiralia</taxon>
        <taxon>Lophotrochozoa</taxon>
        <taxon>Mollusca</taxon>
        <taxon>Gastropoda</taxon>
        <taxon>Caenogastropoda</taxon>
        <taxon>Neogastropoda</taxon>
        <taxon>Conoidea</taxon>
        <taxon>Conidae</taxon>
        <taxon>Conus</taxon>
        <taxon>Lautoconus</taxon>
    </lineage>
</organism>
<feature type="transmembrane region" description="Helical" evidence="17">
    <location>
        <begin position="7"/>
        <end position="23"/>
    </location>
</feature>
<keyword evidence="12 17" id="KW-0520">NAD</keyword>
<reference evidence="19" key="1">
    <citation type="journal article" date="2017" name="BMC Evol. Biol.">
        <title>Phylogenetic relationships of cone snails endemic to Cabo Verde based on mitochondrial genomes.</title>
        <authorList>
            <person name="Abalde S."/>
            <person name="Tenorio M.J."/>
            <person name="Afonso C.M.L."/>
            <person name="Uribe J.E."/>
            <person name="Echeverry A.M."/>
            <person name="Zardoya R."/>
        </authorList>
    </citation>
    <scope>NUCLEOTIDE SEQUENCE</scope>
</reference>
<feature type="transmembrane region" description="Helical" evidence="17">
    <location>
        <begin position="282"/>
        <end position="307"/>
    </location>
</feature>
<evidence type="ECO:0000256" key="14">
    <source>
        <dbReference type="ARBA" id="ARBA00023128"/>
    </source>
</evidence>
<feature type="transmembrane region" description="Helical" evidence="17">
    <location>
        <begin position="88"/>
        <end position="108"/>
    </location>
</feature>
<dbReference type="PRINTS" id="PR01436">
    <property type="entry name" value="NADHDHGNASE2"/>
</dbReference>
<feature type="transmembrane region" description="Helical" evidence="17">
    <location>
        <begin position="249"/>
        <end position="276"/>
    </location>
</feature>
<dbReference type="PANTHER" id="PTHR46552:SF1">
    <property type="entry name" value="NADH-UBIQUINONE OXIDOREDUCTASE CHAIN 2"/>
    <property type="match status" value="1"/>
</dbReference>
<evidence type="ECO:0000256" key="7">
    <source>
        <dbReference type="ARBA" id="ARBA00022692"/>
    </source>
</evidence>
<keyword evidence="6 17" id="KW-0679">Respiratory chain</keyword>
<keyword evidence="9 17" id="KW-1278">Translocase</keyword>
<keyword evidence="5" id="KW-0813">Transport</keyword>
<evidence type="ECO:0000256" key="16">
    <source>
        <dbReference type="ARBA" id="ARBA00049551"/>
    </source>
</evidence>
<dbReference type="GO" id="GO:0006120">
    <property type="term" value="P:mitochondrial electron transport, NADH to ubiquinone"/>
    <property type="evidence" value="ECO:0007669"/>
    <property type="project" value="InterPro"/>
</dbReference>
<feature type="transmembrane region" description="Helical" evidence="17">
    <location>
        <begin position="158"/>
        <end position="178"/>
    </location>
</feature>
<dbReference type="InterPro" id="IPR001750">
    <property type="entry name" value="ND/Mrp_TM"/>
</dbReference>
<feature type="transmembrane region" description="Helical" evidence="17">
    <location>
        <begin position="185"/>
        <end position="205"/>
    </location>
</feature>
<evidence type="ECO:0000256" key="1">
    <source>
        <dbReference type="ARBA" id="ARBA00004448"/>
    </source>
</evidence>
<dbReference type="EMBL" id="MF491594">
    <property type="protein sequence ID" value="ATZ70799.1"/>
    <property type="molecule type" value="Genomic_DNA"/>
</dbReference>
<dbReference type="Pfam" id="PF00361">
    <property type="entry name" value="Proton_antipo_M"/>
    <property type="match status" value="1"/>
</dbReference>
<feature type="transmembrane region" description="Helical" evidence="17">
    <location>
        <begin position="29"/>
        <end position="49"/>
    </location>
</feature>
<dbReference type="EMBL" id="MF491566">
    <property type="protein sequence ID" value="ATZ70435.1"/>
    <property type="molecule type" value="Genomic_DNA"/>
</dbReference>
<dbReference type="GO" id="GO:0008137">
    <property type="term" value="F:NADH dehydrogenase (ubiquinone) activity"/>
    <property type="evidence" value="ECO:0007669"/>
    <property type="project" value="UniProtKB-EC"/>
</dbReference>
<evidence type="ECO:0000256" key="6">
    <source>
        <dbReference type="ARBA" id="ARBA00022660"/>
    </source>
</evidence>
<keyword evidence="15 17" id="KW-0472">Membrane</keyword>
<evidence type="ECO:0000256" key="10">
    <source>
        <dbReference type="ARBA" id="ARBA00022982"/>
    </source>
</evidence>
<dbReference type="InterPro" id="IPR003917">
    <property type="entry name" value="NADH_UbQ_OxRdtase_chain2"/>
</dbReference>
<comment type="similarity">
    <text evidence="2 17">Belongs to the complex I subunit 2 family.</text>
</comment>
<name>A0A2H4UCA1_9COND</name>
<sequence length="351" mass="38826">MFSSLPFGLMFLFVMGFGTMLSLSSVHWLGIWAGLEMNLIGFLPMLIYQKKISESESAVKYFIVQALGSSLLIFGSLLGFSTSFSWDVMSSGMSGILGLCALVSGLSVKLGMFPFHYWVPSVMAGLSWVSCMLLATWQKLAPLFLLLSLCELSEMKELLVLFCMMSGGSALVGGMGGLNQTQIRALLAYSSIGHLGWMTFAMLHSEWCMKLYLFIYLGITTSLFVSLWLKDSSVMKNVSSLKHFKIYYLVIMLLLLSISGLPPLLGFVSKWLVVFIASSGPFSFIIFMLILGSLMSLFYYLSLFFSFFLNSFKNNDSELDVVVSKKVVVMICTLNVVGSVLILLNNFAEGV</sequence>
<evidence type="ECO:0000256" key="4">
    <source>
        <dbReference type="ARBA" id="ARBA00021008"/>
    </source>
</evidence>
<feature type="transmembrane region" description="Helical" evidence="17">
    <location>
        <begin position="211"/>
        <end position="229"/>
    </location>
</feature>
<feature type="transmembrane region" description="Helical" evidence="17">
    <location>
        <begin position="61"/>
        <end position="82"/>
    </location>
</feature>
<keyword evidence="8 17" id="KW-0999">Mitochondrion inner membrane</keyword>
<feature type="transmembrane region" description="Helical" evidence="17">
    <location>
        <begin position="115"/>
        <end position="138"/>
    </location>
</feature>
<comment type="catalytic activity">
    <reaction evidence="16 17">
        <text>a ubiquinone + NADH + 5 H(+)(in) = a ubiquinol + NAD(+) + 4 H(+)(out)</text>
        <dbReference type="Rhea" id="RHEA:29091"/>
        <dbReference type="Rhea" id="RHEA-COMP:9565"/>
        <dbReference type="Rhea" id="RHEA-COMP:9566"/>
        <dbReference type="ChEBI" id="CHEBI:15378"/>
        <dbReference type="ChEBI" id="CHEBI:16389"/>
        <dbReference type="ChEBI" id="CHEBI:17976"/>
        <dbReference type="ChEBI" id="CHEBI:57540"/>
        <dbReference type="ChEBI" id="CHEBI:57945"/>
        <dbReference type="EC" id="7.1.1.2"/>
    </reaction>
</comment>
<evidence type="ECO:0000256" key="8">
    <source>
        <dbReference type="ARBA" id="ARBA00022792"/>
    </source>
</evidence>
<feature type="domain" description="NADH:quinone oxidoreductase/Mrp antiporter transmembrane" evidence="18">
    <location>
        <begin position="26"/>
        <end position="295"/>
    </location>
</feature>
<evidence type="ECO:0000259" key="18">
    <source>
        <dbReference type="Pfam" id="PF00361"/>
    </source>
</evidence>
<comment type="subcellular location">
    <subcellularLocation>
        <location evidence="1 17">Mitochondrion inner membrane</location>
        <topology evidence="1 17">Multi-pass membrane protein</topology>
    </subcellularLocation>
</comment>
<dbReference type="InterPro" id="IPR050175">
    <property type="entry name" value="Complex_I_Subunit_2"/>
</dbReference>
<dbReference type="PANTHER" id="PTHR46552">
    <property type="entry name" value="NADH-UBIQUINONE OXIDOREDUCTASE CHAIN 2"/>
    <property type="match status" value="1"/>
</dbReference>
<accession>A0A2H4UCA1</accession>
<geneLocation type="mitochondrion" evidence="19"/>
<evidence type="ECO:0000256" key="11">
    <source>
        <dbReference type="ARBA" id="ARBA00022989"/>
    </source>
</evidence>
<dbReference type="EC" id="7.1.1.2" evidence="3 17"/>
<keyword evidence="11 17" id="KW-1133">Transmembrane helix</keyword>
<evidence type="ECO:0000256" key="9">
    <source>
        <dbReference type="ARBA" id="ARBA00022967"/>
    </source>
</evidence>
<evidence type="ECO:0000256" key="5">
    <source>
        <dbReference type="ARBA" id="ARBA00022448"/>
    </source>
</evidence>
<keyword evidence="14 17" id="KW-0496">Mitochondrion</keyword>
<keyword evidence="13 17" id="KW-0830">Ubiquinone</keyword>
<evidence type="ECO:0000256" key="3">
    <source>
        <dbReference type="ARBA" id="ARBA00012944"/>
    </source>
</evidence>
<evidence type="ECO:0000256" key="2">
    <source>
        <dbReference type="ARBA" id="ARBA00007012"/>
    </source>
</evidence>
<protein>
    <recommendedName>
        <fullName evidence="4 17">NADH-ubiquinone oxidoreductase chain 2</fullName>
        <ecNumber evidence="3 17">7.1.1.2</ecNumber>
    </recommendedName>
</protein>
<gene>
    <name evidence="19" type="primary">ND2</name>
</gene>
<keyword evidence="7 17" id="KW-0812">Transmembrane</keyword>
<dbReference type="AlphaFoldDB" id="A0A2H4UCA1"/>
<comment type="function">
    <text evidence="17">Core subunit of the mitochondrial membrane respiratory chain NADH dehydrogenase (Complex I) which catalyzes electron transfer from NADH through the respiratory chain, using ubiquinone as an electron acceptor. Essential for the catalytic activity and assembly of complex I.</text>
</comment>
<keyword evidence="10 17" id="KW-0249">Electron transport</keyword>
<dbReference type="GO" id="GO:0005743">
    <property type="term" value="C:mitochondrial inner membrane"/>
    <property type="evidence" value="ECO:0007669"/>
    <property type="project" value="UniProtKB-SubCell"/>
</dbReference>
<evidence type="ECO:0000256" key="13">
    <source>
        <dbReference type="ARBA" id="ARBA00023075"/>
    </source>
</evidence>
<proteinExistence type="inferred from homology"/>
<feature type="transmembrane region" description="Helical" evidence="17">
    <location>
        <begin position="327"/>
        <end position="348"/>
    </location>
</feature>
<evidence type="ECO:0000256" key="12">
    <source>
        <dbReference type="ARBA" id="ARBA00023027"/>
    </source>
</evidence>